<feature type="transmembrane region" description="Helical" evidence="10">
    <location>
        <begin position="88"/>
        <end position="109"/>
    </location>
</feature>
<evidence type="ECO:0000313" key="12">
    <source>
        <dbReference type="EMBL" id="MDQ0515059.1"/>
    </source>
</evidence>
<evidence type="ECO:0000256" key="9">
    <source>
        <dbReference type="ARBA" id="ARBA00023136"/>
    </source>
</evidence>
<feature type="transmembrane region" description="Helical" evidence="10">
    <location>
        <begin position="368"/>
        <end position="391"/>
    </location>
</feature>
<evidence type="ECO:0000256" key="2">
    <source>
        <dbReference type="ARBA" id="ARBA00022448"/>
    </source>
</evidence>
<evidence type="ECO:0000256" key="1">
    <source>
        <dbReference type="ARBA" id="ARBA00004651"/>
    </source>
</evidence>
<sequence length="628" mass="66554">MIETTYLAILIGSLLVGVAVFTSIFSTRFGAPLLLVFLLLGLVAGEDGLGIRFDDARVAYFIGSIALAVILFESGFETRFSSFRVAALPALTLATVGVIITAVIVGAAARLVFGWSWISALLLGSIVASTDAAAVFFLLRVGGITLRDRVRSSLEVESGSNDPMAIFLTMALVGLATAAAGEGEAVLSLLRSFFLQIGLGTITGLIGGYVIVRIVNRVELEAALYPILLIALVLALFAATGMAQASGFLAVYVAGLVAGNMRMRQVLAVRRVLQGMSWLAQIAMFLTLGLLATPHEFGQVLLPAIAVAAVLIFIARPVAVWMSLIPFGFSRNETAFMAWVGLRGAVSILLAILPMVGGVAHGQAMFNVAFIVVLCSLVLQGWTIAPVARFLGLVVPARYGRVERIDLELPGRGDHEVVTYRVAPDSAVGRGRRIPRWARPALILRDGRSLRFEAAGPLQPGDQVYIVAATEHIRLLDQLFARPSGGTDSAVLFGDFAIDPDIRVADLAEAYGFEVGDGDGSEPVAAMMRRSLGGDLEEGDRVAVGPVDLIVRRLDDDDQIAEVGLALERRAPPRKLPLFQNWRDIVAYLKARKTRRAAAQAAAQAAALAAAVTGLARDDGTGDGGAEV</sequence>
<comment type="caution">
    <text evidence="12">The sequence shown here is derived from an EMBL/GenBank/DDBJ whole genome shotgun (WGS) entry which is preliminary data.</text>
</comment>
<proteinExistence type="predicted"/>
<name>A0ABU0M286_9HYPH</name>
<keyword evidence="4" id="KW-1003">Cell membrane</keyword>
<dbReference type="NCBIfam" id="NF003716">
    <property type="entry name" value="PRK05326.1-3"/>
    <property type="match status" value="1"/>
</dbReference>
<evidence type="ECO:0000256" key="3">
    <source>
        <dbReference type="ARBA" id="ARBA00022449"/>
    </source>
</evidence>
<feature type="transmembrane region" description="Helical" evidence="10">
    <location>
        <begin position="33"/>
        <end position="52"/>
    </location>
</feature>
<dbReference type="Gene3D" id="1.20.1530.20">
    <property type="match status" value="1"/>
</dbReference>
<evidence type="ECO:0000256" key="7">
    <source>
        <dbReference type="ARBA" id="ARBA00022989"/>
    </source>
</evidence>
<accession>A0ABU0M286</accession>
<feature type="transmembrane region" description="Helical" evidence="10">
    <location>
        <begin position="222"/>
        <end position="239"/>
    </location>
</feature>
<feature type="transmembrane region" description="Helical" evidence="10">
    <location>
        <begin position="115"/>
        <end position="142"/>
    </location>
</feature>
<dbReference type="RefSeq" id="WP_266281464.1">
    <property type="nucleotide sequence ID" value="NZ_JAPKNF010000001.1"/>
</dbReference>
<dbReference type="Pfam" id="PF00999">
    <property type="entry name" value="Na_H_Exchanger"/>
    <property type="match status" value="1"/>
</dbReference>
<evidence type="ECO:0000256" key="10">
    <source>
        <dbReference type="SAM" id="Phobius"/>
    </source>
</evidence>
<dbReference type="InterPro" id="IPR006037">
    <property type="entry name" value="RCK_C"/>
</dbReference>
<dbReference type="NCBIfam" id="NF003715">
    <property type="entry name" value="PRK05326.1-2"/>
    <property type="match status" value="1"/>
</dbReference>
<feature type="transmembrane region" description="Helical" evidence="10">
    <location>
        <begin position="300"/>
        <end position="324"/>
    </location>
</feature>
<keyword evidence="5" id="KW-0633">Potassium transport</keyword>
<dbReference type="InterPro" id="IPR038770">
    <property type="entry name" value="Na+/solute_symporter_sf"/>
</dbReference>
<feature type="transmembrane region" description="Helical" evidence="10">
    <location>
        <begin position="6"/>
        <end position="26"/>
    </location>
</feature>
<evidence type="ECO:0000256" key="6">
    <source>
        <dbReference type="ARBA" id="ARBA00022692"/>
    </source>
</evidence>
<evidence type="ECO:0000259" key="11">
    <source>
        <dbReference type="PROSITE" id="PS51202"/>
    </source>
</evidence>
<dbReference type="PANTHER" id="PTHR32507">
    <property type="entry name" value="NA(+)/H(+) ANTIPORTER 1"/>
    <property type="match status" value="1"/>
</dbReference>
<feature type="transmembrane region" description="Helical" evidence="10">
    <location>
        <begin position="58"/>
        <end position="76"/>
    </location>
</feature>
<feature type="transmembrane region" description="Helical" evidence="10">
    <location>
        <begin position="275"/>
        <end position="294"/>
    </location>
</feature>
<keyword evidence="6 10" id="KW-0812">Transmembrane</keyword>
<dbReference type="Proteomes" id="UP001223743">
    <property type="component" value="Unassembled WGS sequence"/>
</dbReference>
<keyword evidence="2" id="KW-0813">Transport</keyword>
<organism evidence="12 13">
    <name type="scientific">Kaistia geumhonensis</name>
    <dbReference type="NCBI Taxonomy" id="410839"/>
    <lineage>
        <taxon>Bacteria</taxon>
        <taxon>Pseudomonadati</taxon>
        <taxon>Pseudomonadota</taxon>
        <taxon>Alphaproteobacteria</taxon>
        <taxon>Hyphomicrobiales</taxon>
        <taxon>Kaistiaceae</taxon>
        <taxon>Kaistia</taxon>
    </lineage>
</organism>
<keyword evidence="3" id="KW-0050">Antiport</keyword>
<dbReference type="EMBL" id="JAUSWJ010000001">
    <property type="protein sequence ID" value="MDQ0515059.1"/>
    <property type="molecule type" value="Genomic_DNA"/>
</dbReference>
<comment type="subcellular location">
    <subcellularLocation>
        <location evidence="1">Cell membrane</location>
        <topology evidence="1">Multi-pass membrane protein</topology>
    </subcellularLocation>
</comment>
<dbReference type="PROSITE" id="PS51202">
    <property type="entry name" value="RCK_C"/>
    <property type="match status" value="1"/>
</dbReference>
<feature type="transmembrane region" description="Helical" evidence="10">
    <location>
        <begin position="193"/>
        <end position="215"/>
    </location>
</feature>
<gene>
    <name evidence="12" type="ORF">QO015_000672</name>
</gene>
<keyword evidence="5" id="KW-0630">Potassium</keyword>
<evidence type="ECO:0000256" key="5">
    <source>
        <dbReference type="ARBA" id="ARBA00022538"/>
    </source>
</evidence>
<keyword evidence="9 10" id="KW-0472">Membrane</keyword>
<protein>
    <submittedName>
        <fullName evidence="12">Cell volume regulation protein A</fullName>
    </submittedName>
</protein>
<keyword evidence="7 10" id="KW-1133">Transmembrane helix</keyword>
<feature type="transmembrane region" description="Helical" evidence="10">
    <location>
        <begin position="336"/>
        <end position="356"/>
    </location>
</feature>
<evidence type="ECO:0000313" key="13">
    <source>
        <dbReference type="Proteomes" id="UP001223743"/>
    </source>
</evidence>
<dbReference type="NCBIfam" id="NF003714">
    <property type="entry name" value="PRK05326.1-1"/>
    <property type="match status" value="1"/>
</dbReference>
<reference evidence="12 13" key="1">
    <citation type="submission" date="2023-07" db="EMBL/GenBank/DDBJ databases">
        <title>Genomic Encyclopedia of Type Strains, Phase IV (KMG-IV): sequencing the most valuable type-strain genomes for metagenomic binning, comparative biology and taxonomic classification.</title>
        <authorList>
            <person name="Goeker M."/>
        </authorList>
    </citation>
    <scope>NUCLEOTIDE SEQUENCE [LARGE SCALE GENOMIC DNA]</scope>
    <source>
        <strain evidence="12 13">B1-1</strain>
    </source>
</reference>
<keyword evidence="13" id="KW-1185">Reference proteome</keyword>
<dbReference type="InterPro" id="IPR006153">
    <property type="entry name" value="Cation/H_exchanger_TM"/>
</dbReference>
<evidence type="ECO:0000256" key="8">
    <source>
        <dbReference type="ARBA" id="ARBA00023065"/>
    </source>
</evidence>
<feature type="domain" description="RCK C-terminal" evidence="11">
    <location>
        <begin position="405"/>
        <end position="482"/>
    </location>
</feature>
<dbReference type="PANTHER" id="PTHR32507:SF7">
    <property type="entry name" value="K(+)_H(+) ANTIPORTER NHAP2"/>
    <property type="match status" value="1"/>
</dbReference>
<evidence type="ECO:0000256" key="4">
    <source>
        <dbReference type="ARBA" id="ARBA00022475"/>
    </source>
</evidence>
<keyword evidence="8" id="KW-0406">Ion transport</keyword>